<dbReference type="OrthoDB" id="9782011at2"/>
<dbReference type="InterPro" id="IPR048254">
    <property type="entry name" value="CDP_ALCOHOL_P_TRANSF_CS"/>
</dbReference>
<keyword evidence="1 2" id="KW-0808">Transferase</keyword>
<feature type="transmembrane region" description="Helical" evidence="3">
    <location>
        <begin position="202"/>
        <end position="220"/>
    </location>
</feature>
<feature type="transmembrane region" description="Helical" evidence="3">
    <location>
        <begin position="226"/>
        <end position="247"/>
    </location>
</feature>
<sequence>MEHASAACIGSGISRQLRNDAAISLSMIFVAALVFYLVAASVQALAPSSVFAAGCLLLVIFALVMHGLEFHSVPRFGVANRVTAVRASIISLVSAIIVFDYGAATPDRNQEFLIGLVALALLLDGIDGYLARRFRLESELGWRFDMELDAFLILALSAACYLLDKAGWWVLLVGLMRYVFIIAQRAYPALKRPLPPSFRRKLICVYQVVALLTLLLPFVVPPASIVIAASALVLLVYSFATDVLFLVRADRVS</sequence>
<dbReference type="GO" id="GO:0008654">
    <property type="term" value="P:phospholipid biosynthetic process"/>
    <property type="evidence" value="ECO:0007669"/>
    <property type="project" value="InterPro"/>
</dbReference>
<dbReference type="Proteomes" id="UP000295131">
    <property type="component" value="Unassembled WGS sequence"/>
</dbReference>
<feature type="transmembrane region" description="Helical" evidence="3">
    <location>
        <begin position="84"/>
        <end position="104"/>
    </location>
</feature>
<dbReference type="Gene3D" id="1.20.120.1760">
    <property type="match status" value="1"/>
</dbReference>
<feature type="transmembrane region" description="Helical" evidence="3">
    <location>
        <begin position="142"/>
        <end position="162"/>
    </location>
</feature>
<dbReference type="AlphaFoldDB" id="A0A4R5PJ79"/>
<dbReference type="InterPro" id="IPR043130">
    <property type="entry name" value="CDP-OH_PTrfase_TM_dom"/>
</dbReference>
<evidence type="ECO:0000313" key="4">
    <source>
        <dbReference type="EMBL" id="TDH35231.1"/>
    </source>
</evidence>
<evidence type="ECO:0000313" key="5">
    <source>
        <dbReference type="Proteomes" id="UP000295131"/>
    </source>
</evidence>
<proteinExistence type="inferred from homology"/>
<protein>
    <submittedName>
        <fullName evidence="4">CDP-alcohol phosphatidyltransferase family protein</fullName>
    </submittedName>
</protein>
<organism evidence="4 5">
    <name type="scientific">Pseudohoeflea suaedae</name>
    <dbReference type="NCBI Taxonomy" id="877384"/>
    <lineage>
        <taxon>Bacteria</taxon>
        <taxon>Pseudomonadati</taxon>
        <taxon>Pseudomonadota</taxon>
        <taxon>Alphaproteobacteria</taxon>
        <taxon>Hyphomicrobiales</taxon>
        <taxon>Rhizobiaceae</taxon>
        <taxon>Pseudohoeflea</taxon>
    </lineage>
</organism>
<evidence type="ECO:0000256" key="2">
    <source>
        <dbReference type="RuleBase" id="RU003750"/>
    </source>
</evidence>
<accession>A0A4R5PJ79</accession>
<dbReference type="EMBL" id="SMSI01000003">
    <property type="protein sequence ID" value="TDH35231.1"/>
    <property type="molecule type" value="Genomic_DNA"/>
</dbReference>
<name>A0A4R5PJ79_9HYPH</name>
<dbReference type="PROSITE" id="PS00379">
    <property type="entry name" value="CDP_ALCOHOL_P_TRANSF"/>
    <property type="match status" value="1"/>
</dbReference>
<feature type="transmembrane region" description="Helical" evidence="3">
    <location>
        <begin position="21"/>
        <end position="39"/>
    </location>
</feature>
<dbReference type="Pfam" id="PF01066">
    <property type="entry name" value="CDP-OH_P_transf"/>
    <property type="match status" value="1"/>
</dbReference>
<dbReference type="InterPro" id="IPR000462">
    <property type="entry name" value="CDP-OH_P_trans"/>
</dbReference>
<reference evidence="4 5" key="1">
    <citation type="journal article" date="2013" name="Int. J. Syst. Evol. Microbiol.">
        <title>Hoeflea suaedae sp. nov., an endophytic bacterium isolated from the root of the halophyte Suaeda maritima.</title>
        <authorList>
            <person name="Chung E.J."/>
            <person name="Park J.A."/>
            <person name="Pramanik P."/>
            <person name="Bibi F."/>
            <person name="Jeon C.O."/>
            <person name="Chung Y.R."/>
        </authorList>
    </citation>
    <scope>NUCLEOTIDE SEQUENCE [LARGE SCALE GENOMIC DNA]</scope>
    <source>
        <strain evidence="4 5">YC6898</strain>
    </source>
</reference>
<evidence type="ECO:0000256" key="1">
    <source>
        <dbReference type="ARBA" id="ARBA00022679"/>
    </source>
</evidence>
<keyword evidence="3" id="KW-0812">Transmembrane</keyword>
<gene>
    <name evidence="4" type="ORF">E2A64_14425</name>
</gene>
<dbReference type="GO" id="GO:0016020">
    <property type="term" value="C:membrane"/>
    <property type="evidence" value="ECO:0007669"/>
    <property type="project" value="InterPro"/>
</dbReference>
<keyword evidence="3" id="KW-1133">Transmembrane helix</keyword>
<feature type="transmembrane region" description="Helical" evidence="3">
    <location>
        <begin position="45"/>
        <end position="64"/>
    </location>
</feature>
<keyword evidence="5" id="KW-1185">Reference proteome</keyword>
<dbReference type="GO" id="GO:0016780">
    <property type="term" value="F:phosphotransferase activity, for other substituted phosphate groups"/>
    <property type="evidence" value="ECO:0007669"/>
    <property type="project" value="InterPro"/>
</dbReference>
<evidence type="ECO:0000256" key="3">
    <source>
        <dbReference type="SAM" id="Phobius"/>
    </source>
</evidence>
<comment type="caution">
    <text evidence="4">The sequence shown here is derived from an EMBL/GenBank/DDBJ whole genome shotgun (WGS) entry which is preliminary data.</text>
</comment>
<keyword evidence="3" id="KW-0472">Membrane</keyword>
<comment type="similarity">
    <text evidence="2">Belongs to the CDP-alcohol phosphatidyltransferase class-I family.</text>
</comment>